<reference evidence="1" key="1">
    <citation type="journal article" date="2021" name="Proc. Natl. Acad. Sci. U.S.A.">
        <title>A Catalog of Tens of Thousands of Viruses from Human Metagenomes Reveals Hidden Associations with Chronic Diseases.</title>
        <authorList>
            <person name="Tisza M.J."/>
            <person name="Buck C.B."/>
        </authorList>
    </citation>
    <scope>NUCLEOTIDE SEQUENCE</scope>
    <source>
        <strain evidence="1">CtRwl19</strain>
    </source>
</reference>
<accession>A0A8S5T109</accession>
<organism evidence="1">
    <name type="scientific">Siphoviridae sp. ctRwl19</name>
    <dbReference type="NCBI Taxonomy" id="2827871"/>
    <lineage>
        <taxon>Viruses</taxon>
        <taxon>Duplodnaviria</taxon>
        <taxon>Heunggongvirae</taxon>
        <taxon>Uroviricota</taxon>
        <taxon>Caudoviricetes</taxon>
    </lineage>
</organism>
<proteinExistence type="predicted"/>
<evidence type="ECO:0000313" key="1">
    <source>
        <dbReference type="EMBL" id="DAF56466.1"/>
    </source>
</evidence>
<keyword evidence="1" id="KW-0282">Flagellum</keyword>
<protein>
    <submittedName>
        <fullName evidence="1">Flagellar and Swarming motility protein</fullName>
    </submittedName>
</protein>
<keyword evidence="1" id="KW-0966">Cell projection</keyword>
<dbReference type="EMBL" id="BK032716">
    <property type="protein sequence ID" value="DAF56466.1"/>
    <property type="molecule type" value="Genomic_DNA"/>
</dbReference>
<name>A0A8S5T109_9CAUD</name>
<keyword evidence="1" id="KW-0969">Cilium</keyword>
<sequence length="62" mass="7036">MSKFIKLTNFRAGDGDLIVNVDLIRTVTTARNDCSIVKFSDEHNVLVKETPERILKMIETAK</sequence>